<dbReference type="EMBL" id="SRMA01027307">
    <property type="protein sequence ID" value="TRY55828.1"/>
    <property type="molecule type" value="Genomic_DNA"/>
</dbReference>
<evidence type="ECO:0000256" key="2">
    <source>
        <dbReference type="ARBA" id="ARBA00022475"/>
    </source>
</evidence>
<keyword evidence="2" id="KW-0472">Membrane</keyword>
<sequence length="430" mass="48315">MRNHIIQMQRIERNQHCGWNCSEGLQCKPRAYSLLSGFHCRNHAVSSTIFHSVNISTILSCEEGKCSLQLRITASANVSGDMHGVSVCANSAGMIGNCQMYTFGQVGGKNSTGKQVDVGFECIPVRPGQHVFVSLKTLPNYCKAMWSQSYFVPECSHEDIRDEIPECITGKLSYTVDATRKHLIVNVKDAPKETDYNLRLCHRHTVICAGNGTHKTIKPQHLQRSIHLHYSRALPCLCIECLEITIVDLEDLWSDVTYEMNKDQLVWQPRCPVKVTVSLCHTDGKSSCRDLSNVTFSSVDPHPTLCMKVQFTTEVKTWIKCPFSEGNFSVWTAKMMSQGGQQWAEITTWVKANFSVLICEKKSSTQCKGKEGKDFKSLVLDRMKTAVINLSENACEVCVCIKVHRADVLFSIPVLMCNLQCCFNEKKGRL</sequence>
<name>A0A553MRM3_9TELE</name>
<evidence type="ECO:0000313" key="4">
    <source>
        <dbReference type="EMBL" id="TRY55827.1"/>
    </source>
</evidence>
<dbReference type="EMBL" id="SRMA01027307">
    <property type="protein sequence ID" value="TRY55827.1"/>
    <property type="molecule type" value="Genomic_DNA"/>
</dbReference>
<gene>
    <name evidence="4" type="ORF">DNTS_035036</name>
</gene>
<evidence type="ECO:0000256" key="1">
    <source>
        <dbReference type="ARBA" id="ARBA00004251"/>
    </source>
</evidence>
<organism evidence="4 5">
    <name type="scientific">Danionella cerebrum</name>
    <dbReference type="NCBI Taxonomy" id="2873325"/>
    <lineage>
        <taxon>Eukaryota</taxon>
        <taxon>Metazoa</taxon>
        <taxon>Chordata</taxon>
        <taxon>Craniata</taxon>
        <taxon>Vertebrata</taxon>
        <taxon>Euteleostomi</taxon>
        <taxon>Actinopterygii</taxon>
        <taxon>Neopterygii</taxon>
        <taxon>Teleostei</taxon>
        <taxon>Ostariophysi</taxon>
        <taxon>Cypriniformes</taxon>
        <taxon>Danionidae</taxon>
        <taxon>Danioninae</taxon>
        <taxon>Danionella</taxon>
    </lineage>
</organism>
<proteinExistence type="predicted"/>
<evidence type="ECO:0000256" key="3">
    <source>
        <dbReference type="ARBA" id="ARBA00022729"/>
    </source>
</evidence>
<comment type="caution">
    <text evidence="4">The sequence shown here is derived from an EMBL/GenBank/DDBJ whole genome shotgun (WGS) entry which is preliminary data.</text>
</comment>
<keyword evidence="2" id="KW-1003">Cell membrane</keyword>
<accession>A0A553MRM3</accession>
<comment type="subcellular location">
    <subcellularLocation>
        <location evidence="1">Cell membrane</location>
        <topology evidence="1">Single-pass type I membrane protein</topology>
    </subcellularLocation>
</comment>
<dbReference type="PANTHER" id="PTHR15583:SF10">
    <property type="entry name" value="INTERLEUKIN-17 RECEPTOR E-LIKE-RELATED"/>
    <property type="match status" value="1"/>
</dbReference>
<dbReference type="GO" id="GO:0005886">
    <property type="term" value="C:plasma membrane"/>
    <property type="evidence" value="ECO:0007669"/>
    <property type="project" value="UniProtKB-SubCell"/>
</dbReference>
<dbReference type="PANTHER" id="PTHR15583">
    <property type="entry name" value="INTERLEUKIN-17 RECEPTOR"/>
    <property type="match status" value="1"/>
</dbReference>
<dbReference type="Gene3D" id="2.60.40.2160">
    <property type="entry name" value="Interleukin-17 receptor A/B, fibronectin-III-like domain 1"/>
    <property type="match status" value="1"/>
</dbReference>
<dbReference type="InterPro" id="IPR038683">
    <property type="entry name" value="IL17RA/B_FnIII-like_1_sf"/>
</dbReference>
<dbReference type="AlphaFoldDB" id="A0A553MRM3"/>
<dbReference type="Proteomes" id="UP000316079">
    <property type="component" value="Unassembled WGS sequence"/>
</dbReference>
<dbReference type="InterPro" id="IPR039465">
    <property type="entry name" value="IL-17_rcpt-like"/>
</dbReference>
<dbReference type="GO" id="GO:0030368">
    <property type="term" value="F:interleukin-17 receptor activity"/>
    <property type="evidence" value="ECO:0007669"/>
    <property type="project" value="InterPro"/>
</dbReference>
<reference evidence="4" key="2">
    <citation type="submission" date="2019-04" db="EMBL/GenBank/DDBJ databases">
        <authorList>
            <person name="Kadobianskyi M."/>
            <person name="Schulze L."/>
            <person name="Schuelke M."/>
            <person name="Judkewitz B."/>
        </authorList>
    </citation>
    <scope>NUCLEOTIDE SEQUENCE</scope>
    <source>
        <strain evidence="4">Bolton</strain>
        <tissue evidence="4">Whole-body</tissue>
    </source>
</reference>
<evidence type="ECO:0000313" key="5">
    <source>
        <dbReference type="Proteomes" id="UP000316079"/>
    </source>
</evidence>
<keyword evidence="3" id="KW-0732">Signal</keyword>
<dbReference type="OrthoDB" id="9877324at2759"/>
<protein>
    <recommendedName>
        <fullName evidence="6">Interleukin-17 receptor C/E N-terminal domain-containing protein</fullName>
    </recommendedName>
</protein>
<keyword evidence="5" id="KW-1185">Reference proteome</keyword>
<evidence type="ECO:0008006" key="6">
    <source>
        <dbReference type="Google" id="ProtNLM"/>
    </source>
</evidence>
<reference evidence="4 5" key="1">
    <citation type="journal article" date="2019" name="Sci. Data">
        <title>Hybrid genome assembly and annotation of Danionella translucida.</title>
        <authorList>
            <person name="Kadobianskyi M."/>
            <person name="Schulze L."/>
            <person name="Schuelke M."/>
            <person name="Judkewitz B."/>
        </authorList>
    </citation>
    <scope>NUCLEOTIDE SEQUENCE [LARGE SCALE GENOMIC DNA]</scope>
    <source>
        <strain evidence="4 5">Bolton</strain>
    </source>
</reference>